<dbReference type="PANTHER" id="PTHR10775:SF185">
    <property type="entry name" value="OS08G0208400 PROTEIN"/>
    <property type="match status" value="1"/>
</dbReference>
<gene>
    <name evidence="1" type="ORF">Sradi_4914100</name>
</gene>
<protein>
    <submittedName>
        <fullName evidence="1">Uncharacterized protein</fullName>
    </submittedName>
</protein>
<dbReference type="AlphaFoldDB" id="A0AAW2MEH6"/>
<organism evidence="1">
    <name type="scientific">Sesamum radiatum</name>
    <name type="common">Black benniseed</name>
    <dbReference type="NCBI Taxonomy" id="300843"/>
    <lineage>
        <taxon>Eukaryota</taxon>
        <taxon>Viridiplantae</taxon>
        <taxon>Streptophyta</taxon>
        <taxon>Embryophyta</taxon>
        <taxon>Tracheophyta</taxon>
        <taxon>Spermatophyta</taxon>
        <taxon>Magnoliopsida</taxon>
        <taxon>eudicotyledons</taxon>
        <taxon>Gunneridae</taxon>
        <taxon>Pentapetalae</taxon>
        <taxon>asterids</taxon>
        <taxon>lamiids</taxon>
        <taxon>Lamiales</taxon>
        <taxon>Pedaliaceae</taxon>
        <taxon>Sesamum</taxon>
    </lineage>
</organism>
<name>A0AAW2MEH6_SESRA</name>
<reference evidence="1" key="2">
    <citation type="journal article" date="2024" name="Plant">
        <title>Genomic evolution and insights into agronomic trait innovations of Sesamum species.</title>
        <authorList>
            <person name="Miao H."/>
            <person name="Wang L."/>
            <person name="Qu L."/>
            <person name="Liu H."/>
            <person name="Sun Y."/>
            <person name="Le M."/>
            <person name="Wang Q."/>
            <person name="Wei S."/>
            <person name="Zheng Y."/>
            <person name="Lin W."/>
            <person name="Duan Y."/>
            <person name="Cao H."/>
            <person name="Xiong S."/>
            <person name="Wang X."/>
            <person name="Wei L."/>
            <person name="Li C."/>
            <person name="Ma Q."/>
            <person name="Ju M."/>
            <person name="Zhao R."/>
            <person name="Li G."/>
            <person name="Mu C."/>
            <person name="Tian Q."/>
            <person name="Mei H."/>
            <person name="Zhang T."/>
            <person name="Gao T."/>
            <person name="Zhang H."/>
        </authorList>
    </citation>
    <scope>NUCLEOTIDE SEQUENCE</scope>
    <source>
        <strain evidence="1">G02</strain>
    </source>
</reference>
<sequence>MWLELSIQDAAYASPAEVVCFKSDCRENDLACQPQNKGGIHVSSVLIKRHGGIFDRTYSDFAVEPRICMCYEYMFQMMMIPGPLNPKHLIDIYLESLIEKLQNLWHMDVLMHASLTDETFMMRVVLMWIVNDLSAYRMTSGWSIAGVMGCSVCMEDTRAFYLQNSKKAYYFDYHRQFLLMEHPYRRNKKSFTKNRILRKVARPRLTGEQIHGWVEEFSVAVEVKEADWSIAKNQKMIKQFE</sequence>
<dbReference type="InterPro" id="IPR004242">
    <property type="entry name" value="Transposase_21"/>
</dbReference>
<proteinExistence type="predicted"/>
<reference evidence="1" key="1">
    <citation type="submission" date="2020-06" db="EMBL/GenBank/DDBJ databases">
        <authorList>
            <person name="Li T."/>
            <person name="Hu X."/>
            <person name="Zhang T."/>
            <person name="Song X."/>
            <person name="Zhang H."/>
            <person name="Dai N."/>
            <person name="Sheng W."/>
            <person name="Hou X."/>
            <person name="Wei L."/>
        </authorList>
    </citation>
    <scope>NUCLEOTIDE SEQUENCE</scope>
    <source>
        <strain evidence="1">G02</strain>
        <tissue evidence="1">Leaf</tissue>
    </source>
</reference>
<dbReference type="PANTHER" id="PTHR10775">
    <property type="entry name" value="OS08G0208400 PROTEIN"/>
    <property type="match status" value="1"/>
</dbReference>
<dbReference type="EMBL" id="JACGWJ010000022">
    <property type="protein sequence ID" value="KAL0329274.1"/>
    <property type="molecule type" value="Genomic_DNA"/>
</dbReference>
<accession>A0AAW2MEH6</accession>
<comment type="caution">
    <text evidence="1">The sequence shown here is derived from an EMBL/GenBank/DDBJ whole genome shotgun (WGS) entry which is preliminary data.</text>
</comment>
<dbReference type="Pfam" id="PF02992">
    <property type="entry name" value="Transposase_21"/>
    <property type="match status" value="1"/>
</dbReference>
<evidence type="ECO:0000313" key="1">
    <source>
        <dbReference type="EMBL" id="KAL0329274.1"/>
    </source>
</evidence>